<organism evidence="2 3">
    <name type="scientific">Amycolatopsis arida</name>
    <dbReference type="NCBI Taxonomy" id="587909"/>
    <lineage>
        <taxon>Bacteria</taxon>
        <taxon>Bacillati</taxon>
        <taxon>Actinomycetota</taxon>
        <taxon>Actinomycetes</taxon>
        <taxon>Pseudonocardiales</taxon>
        <taxon>Pseudonocardiaceae</taxon>
        <taxon>Amycolatopsis</taxon>
    </lineage>
</organism>
<dbReference type="PANTHER" id="PTHR33303">
    <property type="entry name" value="CYTOPLASMIC PROTEIN-RELATED"/>
    <property type="match status" value="1"/>
</dbReference>
<dbReference type="EMBL" id="FOWW01000001">
    <property type="protein sequence ID" value="SFO95048.1"/>
    <property type="molecule type" value="Genomic_DNA"/>
</dbReference>
<dbReference type="Gene3D" id="3.40.50.720">
    <property type="entry name" value="NAD(P)-binding Rossmann-like Domain"/>
    <property type="match status" value="1"/>
</dbReference>
<evidence type="ECO:0000313" key="3">
    <source>
        <dbReference type="Proteomes" id="UP000198727"/>
    </source>
</evidence>
<dbReference type="Pfam" id="PF13380">
    <property type="entry name" value="CoA_binding_2"/>
    <property type="match status" value="1"/>
</dbReference>
<dbReference type="STRING" id="587909.SAMN05421810_101496"/>
<evidence type="ECO:0000259" key="1">
    <source>
        <dbReference type="SMART" id="SM00881"/>
    </source>
</evidence>
<dbReference type="Proteomes" id="UP000198727">
    <property type="component" value="Unassembled WGS sequence"/>
</dbReference>
<gene>
    <name evidence="2" type="ORF">SAMN05421810_101496</name>
</gene>
<reference evidence="3" key="1">
    <citation type="submission" date="2016-10" db="EMBL/GenBank/DDBJ databases">
        <authorList>
            <person name="Varghese N."/>
            <person name="Submissions S."/>
        </authorList>
    </citation>
    <scope>NUCLEOTIDE SEQUENCE [LARGE SCALE GENOMIC DNA]</scope>
    <source>
        <strain evidence="3">CGMCC 4.5579</strain>
    </source>
</reference>
<proteinExistence type="predicted"/>
<dbReference type="RefSeq" id="WP_092527224.1">
    <property type="nucleotide sequence ID" value="NZ_FOWW01000001.1"/>
</dbReference>
<dbReference type="InterPro" id="IPR003781">
    <property type="entry name" value="CoA-bd"/>
</dbReference>
<feature type="domain" description="CoA-binding" evidence="1">
    <location>
        <begin position="9"/>
        <end position="101"/>
    </location>
</feature>
<dbReference type="InterPro" id="IPR036291">
    <property type="entry name" value="NAD(P)-bd_dom_sf"/>
</dbReference>
<accession>A0A1I5LCS3</accession>
<dbReference type="OrthoDB" id="9804695at2"/>
<sequence length="137" mass="14693">MTDVAERVLREATTIAVVGLSQHPEKAAHSVPAALQAAGFRVVPVHPSAESVLGEKAYRSLVDVPGPVDVVEVFRPAAEAPEIARQAVRIGARALWLQQGIVSAEARRIAEEAGLDYVEDRCMAVVRAIAGITRHQR</sequence>
<dbReference type="SUPFAM" id="SSF51735">
    <property type="entry name" value="NAD(P)-binding Rossmann-fold domains"/>
    <property type="match status" value="1"/>
</dbReference>
<dbReference type="SMART" id="SM00881">
    <property type="entry name" value="CoA_binding"/>
    <property type="match status" value="1"/>
</dbReference>
<dbReference type="AlphaFoldDB" id="A0A1I5LCS3"/>
<name>A0A1I5LCS3_9PSEU</name>
<evidence type="ECO:0000313" key="2">
    <source>
        <dbReference type="EMBL" id="SFO95048.1"/>
    </source>
</evidence>
<dbReference type="PANTHER" id="PTHR33303:SF2">
    <property type="entry name" value="COA-BINDING DOMAIN-CONTAINING PROTEIN"/>
    <property type="match status" value="1"/>
</dbReference>
<protein>
    <recommendedName>
        <fullName evidence="1">CoA-binding domain-containing protein</fullName>
    </recommendedName>
</protein>
<keyword evidence="3" id="KW-1185">Reference proteome</keyword>